<evidence type="ECO:0000256" key="11">
    <source>
        <dbReference type="ARBA" id="ARBA00023277"/>
    </source>
</evidence>
<evidence type="ECO:0000256" key="7">
    <source>
        <dbReference type="ARBA" id="ARBA00022989"/>
    </source>
</evidence>
<accession>D8TE31</accession>
<dbReference type="eggNOG" id="ENOG502QQ4D">
    <property type="taxonomic scope" value="Eukaryota"/>
</dbReference>
<dbReference type="GO" id="GO:0016020">
    <property type="term" value="C:membrane"/>
    <property type="evidence" value="ECO:0007669"/>
    <property type="project" value="UniProtKB-SubCell"/>
</dbReference>
<keyword evidence="10" id="KW-0294">Fucose metabolism</keyword>
<keyword evidence="4" id="KW-0328">Glycosyltransferase</keyword>
<gene>
    <name evidence="14" type="ORF">SELMODRAFT_431881</name>
</gene>
<dbReference type="GO" id="GO:0016757">
    <property type="term" value="F:glycosyltransferase activity"/>
    <property type="evidence" value="ECO:0007669"/>
    <property type="project" value="UniProtKB-KW"/>
</dbReference>
<dbReference type="GO" id="GO:0005737">
    <property type="term" value="C:cytoplasm"/>
    <property type="evidence" value="ECO:0000318"/>
    <property type="project" value="GO_Central"/>
</dbReference>
<dbReference type="PANTHER" id="PTHR31741">
    <property type="entry name" value="OS02G0726500 PROTEIN-RELATED"/>
    <property type="match status" value="1"/>
</dbReference>
<dbReference type="PIRSF" id="PIRSF009360">
    <property type="entry name" value="UCP009360"/>
    <property type="match status" value="1"/>
</dbReference>
<dbReference type="OMA" id="EIHANRT"/>
<evidence type="ECO:0000256" key="12">
    <source>
        <dbReference type="ARBA" id="ARBA00030350"/>
    </source>
</evidence>
<dbReference type="AlphaFoldDB" id="D8TE31"/>
<keyword evidence="6 13" id="KW-0812">Transmembrane</keyword>
<dbReference type="InterPro" id="IPR019378">
    <property type="entry name" value="GDP-Fuc_O-FucTrfase"/>
</dbReference>
<dbReference type="InterPro" id="IPR024709">
    <property type="entry name" value="FucosylTrfase_pln"/>
</dbReference>
<comment type="subcellular location">
    <subcellularLocation>
        <location evidence="1">Membrane</location>
        <topology evidence="1">Single-pass type II membrane protein</topology>
    </subcellularLocation>
</comment>
<keyword evidence="11" id="KW-0119">Carbohydrate metabolism</keyword>
<dbReference type="HOGENOM" id="CLU_018420_7_2_1"/>
<dbReference type="GO" id="GO:0006004">
    <property type="term" value="P:fucose metabolic process"/>
    <property type="evidence" value="ECO:0007669"/>
    <property type="project" value="UniProtKB-KW"/>
</dbReference>
<keyword evidence="8 13" id="KW-0472">Membrane</keyword>
<dbReference type="KEGG" id="smo:SELMODRAFT_431881"/>
<keyword evidence="5" id="KW-0808">Transferase</keyword>
<evidence type="ECO:0000256" key="13">
    <source>
        <dbReference type="SAM" id="Phobius"/>
    </source>
</evidence>
<evidence type="ECO:0000256" key="2">
    <source>
        <dbReference type="ARBA" id="ARBA00004881"/>
    </source>
</evidence>
<dbReference type="Proteomes" id="UP000001514">
    <property type="component" value="Unassembled WGS sequence"/>
</dbReference>
<comment type="similarity">
    <text evidence="3">Belongs to the glycosyltransferase GT106 family.</text>
</comment>
<evidence type="ECO:0000256" key="4">
    <source>
        <dbReference type="ARBA" id="ARBA00022676"/>
    </source>
</evidence>
<evidence type="ECO:0000256" key="1">
    <source>
        <dbReference type="ARBA" id="ARBA00004606"/>
    </source>
</evidence>
<dbReference type="Gramene" id="EFJ05078">
    <property type="protein sequence ID" value="EFJ05078"/>
    <property type="gene ID" value="SELMODRAFT_431881"/>
</dbReference>
<feature type="transmembrane region" description="Helical" evidence="13">
    <location>
        <begin position="88"/>
        <end position="106"/>
    </location>
</feature>
<dbReference type="InParanoid" id="D8TE31"/>
<sequence length="582" mass="65934">MRFHWRCGANPDPPDALPAHQDPAPQVISAPINRRSRKFEKEGPFAVVHGALPAHAKKFQQFRHTLQDFVEFVLFRAMLHTKKGARNWGVFLSALATIFLVTLKLVSIGRSLPTQAGFRDRPSSAMLRAVSESEFAIVDPTQKKLLSSWVGRQEDYDELWARPRSDRYRQCIARSRHHRGPEAVTNGYLLVTANGGLNQMRTGICDMVAVARLMNATLVVPVLDKTSFWNDPSDFKDIFDVNYFIHALEKDVSIVEALPPSLRDVVPFRKAPVSWSNESYYRNNMTVLLKEHKVLHLTHADSRLANNGLPDEIQRLRCRANYHALKFTEPLQRVADALIKRMQSTGPFIALHLRYEKDMLSFTGCTHGLSTEEARELKRMRYDVRHWKEKEIDGEEKRRQGGCPLTPYETGLFLKALGYPEPTAIYIVAGETYGNGSMASLKKIFPGVYSHSTLATYEELSTLARYQNRLSAVDYAVALESDVFVFTHDGNMAKALQGHRRYDGFRKTISPDRRKLIPLIDSYGAGNMSWDEFASQVKMLHEVRTGGPALRVPGPVPKHEDYFFANPFPGCICGRNSSAREV</sequence>
<protein>
    <recommendedName>
        <fullName evidence="12">O-fucosyltransferase family protein</fullName>
    </recommendedName>
</protein>
<dbReference type="FunFam" id="3.40.50.11350:FF:000011">
    <property type="entry name" value="O-fucosyltransferase 28"/>
    <property type="match status" value="1"/>
</dbReference>
<keyword evidence="9" id="KW-0325">Glycoprotein</keyword>
<dbReference type="PANTHER" id="PTHR31741:SF4">
    <property type="entry name" value="O-FUCOSYLTRANSFERASE 28"/>
    <property type="match status" value="1"/>
</dbReference>
<evidence type="ECO:0000256" key="9">
    <source>
        <dbReference type="ARBA" id="ARBA00023180"/>
    </source>
</evidence>
<evidence type="ECO:0000256" key="5">
    <source>
        <dbReference type="ARBA" id="ARBA00022679"/>
    </source>
</evidence>
<dbReference type="EMBL" id="GL377738">
    <property type="protein sequence ID" value="EFJ05078.1"/>
    <property type="molecule type" value="Genomic_DNA"/>
</dbReference>
<organism evidence="15">
    <name type="scientific">Selaginella moellendorffii</name>
    <name type="common">Spikemoss</name>
    <dbReference type="NCBI Taxonomy" id="88036"/>
    <lineage>
        <taxon>Eukaryota</taxon>
        <taxon>Viridiplantae</taxon>
        <taxon>Streptophyta</taxon>
        <taxon>Embryophyta</taxon>
        <taxon>Tracheophyta</taxon>
        <taxon>Lycopodiopsida</taxon>
        <taxon>Selaginellales</taxon>
        <taxon>Selaginellaceae</taxon>
        <taxon>Selaginella</taxon>
    </lineage>
</organism>
<comment type="pathway">
    <text evidence="2">Glycan metabolism.</text>
</comment>
<reference evidence="14 15" key="1">
    <citation type="journal article" date="2011" name="Science">
        <title>The Selaginella genome identifies genetic changes associated with the evolution of vascular plants.</title>
        <authorList>
            <person name="Banks J.A."/>
            <person name="Nishiyama T."/>
            <person name="Hasebe M."/>
            <person name="Bowman J.L."/>
            <person name="Gribskov M."/>
            <person name="dePamphilis C."/>
            <person name="Albert V.A."/>
            <person name="Aono N."/>
            <person name="Aoyama T."/>
            <person name="Ambrose B.A."/>
            <person name="Ashton N.W."/>
            <person name="Axtell M.J."/>
            <person name="Barker E."/>
            <person name="Barker M.S."/>
            <person name="Bennetzen J.L."/>
            <person name="Bonawitz N.D."/>
            <person name="Chapple C."/>
            <person name="Cheng C."/>
            <person name="Correa L.G."/>
            <person name="Dacre M."/>
            <person name="DeBarry J."/>
            <person name="Dreyer I."/>
            <person name="Elias M."/>
            <person name="Engstrom E.M."/>
            <person name="Estelle M."/>
            <person name="Feng L."/>
            <person name="Finet C."/>
            <person name="Floyd S.K."/>
            <person name="Frommer W.B."/>
            <person name="Fujita T."/>
            <person name="Gramzow L."/>
            <person name="Gutensohn M."/>
            <person name="Harholt J."/>
            <person name="Hattori M."/>
            <person name="Heyl A."/>
            <person name="Hirai T."/>
            <person name="Hiwatashi Y."/>
            <person name="Ishikawa M."/>
            <person name="Iwata M."/>
            <person name="Karol K.G."/>
            <person name="Koehler B."/>
            <person name="Kolukisaoglu U."/>
            <person name="Kubo M."/>
            <person name="Kurata T."/>
            <person name="Lalonde S."/>
            <person name="Li K."/>
            <person name="Li Y."/>
            <person name="Litt A."/>
            <person name="Lyons E."/>
            <person name="Manning G."/>
            <person name="Maruyama T."/>
            <person name="Michael T.P."/>
            <person name="Mikami K."/>
            <person name="Miyazaki S."/>
            <person name="Morinaga S."/>
            <person name="Murata T."/>
            <person name="Mueller-Roeber B."/>
            <person name="Nelson D.R."/>
            <person name="Obara M."/>
            <person name="Oguri Y."/>
            <person name="Olmstead R.G."/>
            <person name="Onodera N."/>
            <person name="Petersen B.L."/>
            <person name="Pils B."/>
            <person name="Prigge M."/>
            <person name="Rensing S.A."/>
            <person name="Riano-Pachon D.M."/>
            <person name="Roberts A.W."/>
            <person name="Sato Y."/>
            <person name="Scheller H.V."/>
            <person name="Schulz B."/>
            <person name="Schulz C."/>
            <person name="Shakirov E.V."/>
            <person name="Shibagaki N."/>
            <person name="Shinohara N."/>
            <person name="Shippen D.E."/>
            <person name="Soerensen I."/>
            <person name="Sotooka R."/>
            <person name="Sugimoto N."/>
            <person name="Sugita M."/>
            <person name="Sumikawa N."/>
            <person name="Tanurdzic M."/>
            <person name="Theissen G."/>
            <person name="Ulvskov P."/>
            <person name="Wakazuki S."/>
            <person name="Weng J.K."/>
            <person name="Willats W.W."/>
            <person name="Wipf D."/>
            <person name="Wolf P.G."/>
            <person name="Yang L."/>
            <person name="Zimmer A.D."/>
            <person name="Zhu Q."/>
            <person name="Mitros T."/>
            <person name="Hellsten U."/>
            <person name="Loque D."/>
            <person name="Otillar R."/>
            <person name="Salamov A."/>
            <person name="Schmutz J."/>
            <person name="Shapiro H."/>
            <person name="Lindquist E."/>
            <person name="Lucas S."/>
            <person name="Rokhsar D."/>
            <person name="Grigoriev I.V."/>
        </authorList>
    </citation>
    <scope>NUCLEOTIDE SEQUENCE [LARGE SCALE GENOMIC DNA]</scope>
</reference>
<evidence type="ECO:0000256" key="6">
    <source>
        <dbReference type="ARBA" id="ARBA00022692"/>
    </source>
</evidence>
<evidence type="ECO:0000256" key="3">
    <source>
        <dbReference type="ARBA" id="ARBA00007737"/>
    </source>
</evidence>
<evidence type="ECO:0000313" key="14">
    <source>
        <dbReference type="EMBL" id="EFJ05078.1"/>
    </source>
</evidence>
<proteinExistence type="inferred from homology"/>
<dbReference type="CDD" id="cd11299">
    <property type="entry name" value="O-FucT_plant"/>
    <property type="match status" value="1"/>
</dbReference>
<keyword evidence="7 13" id="KW-1133">Transmembrane helix</keyword>
<evidence type="ECO:0000313" key="15">
    <source>
        <dbReference type="Proteomes" id="UP000001514"/>
    </source>
</evidence>
<name>D8TE31_SELML</name>
<dbReference type="Pfam" id="PF10250">
    <property type="entry name" value="O-FucT"/>
    <property type="match status" value="1"/>
</dbReference>
<keyword evidence="15" id="KW-1185">Reference proteome</keyword>
<evidence type="ECO:0000256" key="8">
    <source>
        <dbReference type="ARBA" id="ARBA00023136"/>
    </source>
</evidence>
<evidence type="ECO:0000256" key="10">
    <source>
        <dbReference type="ARBA" id="ARBA00023253"/>
    </source>
</evidence>